<reference evidence="1 2" key="1">
    <citation type="journal article" date="2012" name="J. Bacteriol.">
        <title>Comparative Genomic Analyses of 17 Clinical Isolates of Gardnerella vaginalis Provide Evidence of Multiple Genetically Isolated Clades Consistent with Subspeciation into Genovars.</title>
        <authorList>
            <person name="Ahmed A."/>
            <person name="Earl J."/>
            <person name="Retchless A."/>
            <person name="Hillier S."/>
            <person name="Rabe L."/>
            <person name="Cherpes T."/>
            <person name="Powell E."/>
            <person name="Janto B."/>
            <person name="Eutsey R."/>
            <person name="Hiller N.L."/>
            <person name="Boissy R."/>
            <person name="Dahlgreen M."/>
            <person name="Hall B."/>
            <person name="Costerton J."/>
            <person name="Post J.C."/>
            <person name="Hu F."/>
            <person name="Ehrlich G."/>
        </authorList>
    </citation>
    <scope>NUCLEOTIDE SEQUENCE [LARGE SCALE GENOMIC DNA]</scope>
    <source>
        <strain evidence="1 2">1500E</strain>
    </source>
</reference>
<dbReference type="InterPro" id="IPR011664">
    <property type="entry name" value="Abi_system_AbiD/AbiF-like"/>
</dbReference>
<dbReference type="Proteomes" id="UP000032875">
    <property type="component" value="Unassembled WGS sequence"/>
</dbReference>
<dbReference type="EMBL" id="ADES01000017">
    <property type="protein sequence ID" value="EIK82204.1"/>
    <property type="molecule type" value="Genomic_DNA"/>
</dbReference>
<evidence type="ECO:0008006" key="3">
    <source>
        <dbReference type="Google" id="ProtNLM"/>
    </source>
</evidence>
<dbReference type="AlphaFoldDB" id="I4LZ14"/>
<sequence length="305" mass="35438">MSEKPTKTFKTYDQQIELLKSRGMKIRDESRAADLIKNINYYRLSGYWYPFRKLLPGEDVARRSDTFRSDADFDDVIRIYNFDQSLRTCVFACMAPIETALRASLGHQLGKTDPLIHLKEDLLEASSKEYELWREKYNRTLQDSRDDFVKHHKLYYSGKLPIWVATEMLDWGSLSYLYGFSPINDQNAIADEFGLTAVEMKSWLKSLNLLRNRAAHHGRMFNNVFSAPRKPRTAKQVGQVMEANVDSVDRCFVELTLVQYFLLKTGIGNLRLLPSVLRGYPNIECLPISVTGAPFDWQDFELWSY</sequence>
<organism evidence="1 2">
    <name type="scientific">Gardnerella vaginalis 1500E</name>
    <dbReference type="NCBI Taxonomy" id="698957"/>
    <lineage>
        <taxon>Bacteria</taxon>
        <taxon>Bacillati</taxon>
        <taxon>Actinomycetota</taxon>
        <taxon>Actinomycetes</taxon>
        <taxon>Bifidobacteriales</taxon>
        <taxon>Bifidobacteriaceae</taxon>
        <taxon>Gardnerella</taxon>
    </lineage>
</organism>
<proteinExistence type="predicted"/>
<evidence type="ECO:0000313" key="2">
    <source>
        <dbReference type="Proteomes" id="UP000032875"/>
    </source>
</evidence>
<accession>I4LZ14</accession>
<name>I4LZ14_GARVA</name>
<comment type="caution">
    <text evidence="1">The sequence shown here is derived from an EMBL/GenBank/DDBJ whole genome shotgun (WGS) entry which is preliminary data.</text>
</comment>
<dbReference type="PATRIC" id="fig|698957.3.peg.969"/>
<gene>
    <name evidence="1" type="ORF">CGSMWGv1500E_05012</name>
</gene>
<protein>
    <recommendedName>
        <fullName evidence="3">Abi family protein</fullName>
    </recommendedName>
</protein>
<evidence type="ECO:0000313" key="1">
    <source>
        <dbReference type="EMBL" id="EIK82204.1"/>
    </source>
</evidence>
<dbReference type="Pfam" id="PF07751">
    <property type="entry name" value="Abi_2"/>
    <property type="match status" value="1"/>
</dbReference>